<protein>
    <submittedName>
        <fullName evidence="1">Uncharacterized protein</fullName>
    </submittedName>
</protein>
<comment type="caution">
    <text evidence="1">The sequence shown here is derived from an EMBL/GenBank/DDBJ whole genome shotgun (WGS) entry which is preliminary data.</text>
</comment>
<proteinExistence type="predicted"/>
<keyword evidence="2" id="KW-1185">Reference proteome</keyword>
<reference evidence="1" key="2">
    <citation type="journal article" date="2022" name="New Phytol.">
        <title>Evolutionary transition to the ectomycorrhizal habit in the genomes of a hyperdiverse lineage of mushroom-forming fungi.</title>
        <authorList>
            <person name="Looney B."/>
            <person name="Miyauchi S."/>
            <person name="Morin E."/>
            <person name="Drula E."/>
            <person name="Courty P.E."/>
            <person name="Kohler A."/>
            <person name="Kuo A."/>
            <person name="LaButti K."/>
            <person name="Pangilinan J."/>
            <person name="Lipzen A."/>
            <person name="Riley R."/>
            <person name="Andreopoulos W."/>
            <person name="He G."/>
            <person name="Johnson J."/>
            <person name="Nolan M."/>
            <person name="Tritt A."/>
            <person name="Barry K.W."/>
            <person name="Grigoriev I.V."/>
            <person name="Nagy L.G."/>
            <person name="Hibbett D."/>
            <person name="Henrissat B."/>
            <person name="Matheny P.B."/>
            <person name="Labbe J."/>
            <person name="Martin F.M."/>
        </authorList>
    </citation>
    <scope>NUCLEOTIDE SEQUENCE</scope>
    <source>
        <strain evidence="1">EC-137</strain>
    </source>
</reference>
<gene>
    <name evidence="1" type="ORF">K488DRAFT_77086</name>
</gene>
<dbReference type="Proteomes" id="UP000814128">
    <property type="component" value="Unassembled WGS sequence"/>
</dbReference>
<name>A0ACB8QSK7_9AGAM</name>
<evidence type="ECO:0000313" key="1">
    <source>
        <dbReference type="EMBL" id="KAI0034682.1"/>
    </source>
</evidence>
<evidence type="ECO:0000313" key="2">
    <source>
        <dbReference type="Proteomes" id="UP000814128"/>
    </source>
</evidence>
<sequence length="253" mass="28200">MVGASELSFRALVQSHGATLAYTQMLHPSRLKPDPEYLAFHRRDLSHSPDPVVVQICGSDADELLRGARKIANLCDRIDLNLGCPQDHAHEVSTLAHGLSVPVSVKMRLCIRGKDATLVLVQRLSAADASLVTLHARYASVRQRRHGPENLDVVKTSDIQANETHTGASGIMVGGTLLGNPRRWRARQTLHSVFENELLIPADISLECLELCQAYSNTASLKTMQVHVRHIVEFQWYVHTNKLERRFYQSGTQ</sequence>
<organism evidence="1 2">
    <name type="scientific">Vararia minispora EC-137</name>
    <dbReference type="NCBI Taxonomy" id="1314806"/>
    <lineage>
        <taxon>Eukaryota</taxon>
        <taxon>Fungi</taxon>
        <taxon>Dikarya</taxon>
        <taxon>Basidiomycota</taxon>
        <taxon>Agaricomycotina</taxon>
        <taxon>Agaricomycetes</taxon>
        <taxon>Russulales</taxon>
        <taxon>Lachnocladiaceae</taxon>
        <taxon>Vararia</taxon>
    </lineage>
</organism>
<reference evidence="1" key="1">
    <citation type="submission" date="2021-02" db="EMBL/GenBank/DDBJ databases">
        <authorList>
            <consortium name="DOE Joint Genome Institute"/>
            <person name="Ahrendt S."/>
            <person name="Looney B.P."/>
            <person name="Miyauchi S."/>
            <person name="Morin E."/>
            <person name="Drula E."/>
            <person name="Courty P.E."/>
            <person name="Chicoki N."/>
            <person name="Fauchery L."/>
            <person name="Kohler A."/>
            <person name="Kuo A."/>
            <person name="Labutti K."/>
            <person name="Pangilinan J."/>
            <person name="Lipzen A."/>
            <person name="Riley R."/>
            <person name="Andreopoulos W."/>
            <person name="He G."/>
            <person name="Johnson J."/>
            <person name="Barry K.W."/>
            <person name="Grigoriev I.V."/>
            <person name="Nagy L."/>
            <person name="Hibbett D."/>
            <person name="Henrissat B."/>
            <person name="Matheny P.B."/>
            <person name="Labbe J."/>
            <person name="Martin F."/>
        </authorList>
    </citation>
    <scope>NUCLEOTIDE SEQUENCE</scope>
    <source>
        <strain evidence="1">EC-137</strain>
    </source>
</reference>
<dbReference type="EMBL" id="MU273496">
    <property type="protein sequence ID" value="KAI0034682.1"/>
    <property type="molecule type" value="Genomic_DNA"/>
</dbReference>
<accession>A0ACB8QSK7</accession>